<feature type="region of interest" description="Disordered" evidence="8">
    <location>
        <begin position="1"/>
        <end position="45"/>
    </location>
</feature>
<evidence type="ECO:0000313" key="11">
    <source>
        <dbReference type="EMBL" id="KAH0462855.1"/>
    </source>
</evidence>
<feature type="DNA-binding region" description="Homeobox" evidence="7">
    <location>
        <begin position="292"/>
        <end position="351"/>
    </location>
</feature>
<dbReference type="GO" id="GO:0005634">
    <property type="term" value="C:nucleus"/>
    <property type="evidence" value="ECO:0007669"/>
    <property type="project" value="UniProtKB-SubCell"/>
</dbReference>
<dbReference type="PANTHER" id="PTHR31194:SF166">
    <property type="entry name" value="PATHOGENESIS-RELATED GENES TRANSCRIPTIONAL ACTIVATOR PTI6"/>
    <property type="match status" value="1"/>
</dbReference>
<dbReference type="InterPro" id="IPR001471">
    <property type="entry name" value="AP2/ERF_dom"/>
</dbReference>
<proteinExistence type="predicted"/>
<evidence type="ECO:0000256" key="4">
    <source>
        <dbReference type="ARBA" id="ARBA00023155"/>
    </source>
</evidence>
<keyword evidence="2" id="KW-0805">Transcription regulation</keyword>
<dbReference type="SUPFAM" id="SSF54171">
    <property type="entry name" value="DNA-binding domain"/>
    <property type="match status" value="1"/>
</dbReference>
<dbReference type="InterPro" id="IPR050913">
    <property type="entry name" value="AP2/ERF_ERF"/>
</dbReference>
<dbReference type="AlphaFoldDB" id="A0AAV7GLT2"/>
<keyword evidence="5" id="KW-0804">Transcription</keyword>
<dbReference type="SMART" id="SM00380">
    <property type="entry name" value="AP2"/>
    <property type="match status" value="1"/>
</dbReference>
<dbReference type="Proteomes" id="UP000775213">
    <property type="component" value="Unassembled WGS sequence"/>
</dbReference>
<sequence>MSSRPNGDESNSPERTGEPRPTRHEEDAEDVGLRKTEKTSDIWPAGKPRSLRILFTDADATDSSSSDHEGVGHIRRRARRHVHEIEFKSVPVNRRVPAKGTVTGTWVSPEDSSLKRFRGVRRRPWGKWAAEIRDPNQRKRVWLGTFNSAEEAATAYDVAAVRLKGENAVTNFPHRKLSGRPVSPSKKSGNGADSADKGPDATPSICENGRPPNGILKIPDCLGFGRVVPTGSESSLIDRARQELEHNLKKVFLAIKFGNSWGLKHQLVIECSVDGYKEKIMGIRERFLLKRTAVRVTGDTASLLKEWWRSHSKWPYPTEEDKAKLVKETGLHLKEINNWFMTQRNRNWHKHSSSTVLKSTCNGYAN</sequence>
<dbReference type="PRINTS" id="PR00367">
    <property type="entry name" value="ETHRSPELEMNT"/>
</dbReference>
<accession>A0AAV7GLT2</accession>
<dbReference type="GO" id="GO:0003677">
    <property type="term" value="F:DNA binding"/>
    <property type="evidence" value="ECO:0007669"/>
    <property type="project" value="UniProtKB-UniRule"/>
</dbReference>
<gene>
    <name evidence="11" type="ORF">IEQ34_010430</name>
</gene>
<organism evidence="11 12">
    <name type="scientific">Dendrobium chrysotoxum</name>
    <name type="common">Orchid</name>
    <dbReference type="NCBI Taxonomy" id="161865"/>
    <lineage>
        <taxon>Eukaryota</taxon>
        <taxon>Viridiplantae</taxon>
        <taxon>Streptophyta</taxon>
        <taxon>Embryophyta</taxon>
        <taxon>Tracheophyta</taxon>
        <taxon>Spermatophyta</taxon>
        <taxon>Magnoliopsida</taxon>
        <taxon>Liliopsida</taxon>
        <taxon>Asparagales</taxon>
        <taxon>Orchidaceae</taxon>
        <taxon>Epidendroideae</taxon>
        <taxon>Malaxideae</taxon>
        <taxon>Dendrobiinae</taxon>
        <taxon>Dendrobium</taxon>
    </lineage>
</organism>
<evidence type="ECO:0000259" key="10">
    <source>
        <dbReference type="PROSITE" id="PS51032"/>
    </source>
</evidence>
<dbReference type="Pfam" id="PF00847">
    <property type="entry name" value="AP2"/>
    <property type="match status" value="1"/>
</dbReference>
<evidence type="ECO:0000259" key="9">
    <source>
        <dbReference type="PROSITE" id="PS50071"/>
    </source>
</evidence>
<dbReference type="InterPro" id="IPR016177">
    <property type="entry name" value="DNA-bd_dom_sf"/>
</dbReference>
<dbReference type="PANTHER" id="PTHR31194">
    <property type="entry name" value="SHN SHINE , DNA BINDING / TRANSCRIPTION FACTOR"/>
    <property type="match status" value="1"/>
</dbReference>
<dbReference type="Gene3D" id="3.30.730.10">
    <property type="entry name" value="AP2/ERF domain"/>
    <property type="match status" value="1"/>
</dbReference>
<dbReference type="Pfam" id="PF05920">
    <property type="entry name" value="Homeobox_KN"/>
    <property type="match status" value="1"/>
</dbReference>
<dbReference type="CDD" id="cd00018">
    <property type="entry name" value="AP2"/>
    <property type="match status" value="1"/>
</dbReference>
<dbReference type="EMBL" id="JAGFBR010000009">
    <property type="protein sequence ID" value="KAH0462855.1"/>
    <property type="molecule type" value="Genomic_DNA"/>
</dbReference>
<feature type="compositionally biased region" description="Polar residues" evidence="8">
    <location>
        <begin position="1"/>
        <end position="14"/>
    </location>
</feature>
<keyword evidence="12" id="KW-1185">Reference proteome</keyword>
<dbReference type="FunFam" id="3.30.730.10:FF:000001">
    <property type="entry name" value="Ethylene-responsive transcription factor 2"/>
    <property type="match status" value="1"/>
</dbReference>
<keyword evidence="4 7" id="KW-0371">Homeobox</keyword>
<dbReference type="GO" id="GO:0003700">
    <property type="term" value="F:DNA-binding transcription factor activity"/>
    <property type="evidence" value="ECO:0007669"/>
    <property type="project" value="InterPro"/>
</dbReference>
<evidence type="ECO:0000256" key="3">
    <source>
        <dbReference type="ARBA" id="ARBA00023125"/>
    </source>
</evidence>
<evidence type="ECO:0000256" key="6">
    <source>
        <dbReference type="ARBA" id="ARBA00023242"/>
    </source>
</evidence>
<keyword evidence="3 7" id="KW-0238">DNA-binding</keyword>
<feature type="region of interest" description="Disordered" evidence="8">
    <location>
        <begin position="172"/>
        <end position="211"/>
    </location>
</feature>
<dbReference type="CDD" id="cd00086">
    <property type="entry name" value="homeodomain"/>
    <property type="match status" value="1"/>
</dbReference>
<dbReference type="SMART" id="SM00389">
    <property type="entry name" value="HOX"/>
    <property type="match status" value="1"/>
</dbReference>
<evidence type="ECO:0000256" key="5">
    <source>
        <dbReference type="ARBA" id="ARBA00023163"/>
    </source>
</evidence>
<dbReference type="InterPro" id="IPR036955">
    <property type="entry name" value="AP2/ERF_dom_sf"/>
</dbReference>
<keyword evidence="6 7" id="KW-0539">Nucleus</keyword>
<dbReference type="PROSITE" id="PS50071">
    <property type="entry name" value="HOMEOBOX_2"/>
    <property type="match status" value="1"/>
</dbReference>
<evidence type="ECO:0000313" key="12">
    <source>
        <dbReference type="Proteomes" id="UP000775213"/>
    </source>
</evidence>
<comment type="caution">
    <text evidence="11">The sequence shown here is derived from an EMBL/GenBank/DDBJ whole genome shotgun (WGS) entry which is preliminary data.</text>
</comment>
<evidence type="ECO:0000256" key="2">
    <source>
        <dbReference type="ARBA" id="ARBA00023015"/>
    </source>
</evidence>
<feature type="domain" description="AP2/ERF" evidence="10">
    <location>
        <begin position="116"/>
        <end position="173"/>
    </location>
</feature>
<feature type="compositionally biased region" description="Basic and acidic residues" evidence="8">
    <location>
        <begin position="15"/>
        <end position="40"/>
    </location>
</feature>
<name>A0AAV7GLT2_DENCH</name>
<reference evidence="11 12" key="1">
    <citation type="journal article" date="2021" name="Hortic Res">
        <title>Chromosome-scale assembly of the Dendrobium chrysotoxum genome enhances the understanding of orchid evolution.</title>
        <authorList>
            <person name="Zhang Y."/>
            <person name="Zhang G.Q."/>
            <person name="Zhang D."/>
            <person name="Liu X.D."/>
            <person name="Xu X.Y."/>
            <person name="Sun W.H."/>
            <person name="Yu X."/>
            <person name="Zhu X."/>
            <person name="Wang Z.W."/>
            <person name="Zhao X."/>
            <person name="Zhong W.Y."/>
            <person name="Chen H."/>
            <person name="Yin W.L."/>
            <person name="Huang T."/>
            <person name="Niu S.C."/>
            <person name="Liu Z.J."/>
        </authorList>
    </citation>
    <scope>NUCLEOTIDE SEQUENCE [LARGE SCALE GENOMIC DNA]</scope>
    <source>
        <strain evidence="11">Lindl</strain>
    </source>
</reference>
<protein>
    <submittedName>
        <fullName evidence="11">Uncharacterized protein</fullName>
    </submittedName>
</protein>
<dbReference type="InterPro" id="IPR001356">
    <property type="entry name" value="HD"/>
</dbReference>
<dbReference type="Gene3D" id="1.10.10.60">
    <property type="entry name" value="Homeodomain-like"/>
    <property type="match status" value="1"/>
</dbReference>
<dbReference type="InterPro" id="IPR008422">
    <property type="entry name" value="KN_HD"/>
</dbReference>
<comment type="subcellular location">
    <subcellularLocation>
        <location evidence="1 7">Nucleus</location>
    </subcellularLocation>
</comment>
<evidence type="ECO:0000256" key="8">
    <source>
        <dbReference type="SAM" id="MobiDB-lite"/>
    </source>
</evidence>
<dbReference type="SUPFAM" id="SSF46689">
    <property type="entry name" value="Homeodomain-like"/>
    <property type="match status" value="1"/>
</dbReference>
<evidence type="ECO:0000256" key="1">
    <source>
        <dbReference type="ARBA" id="ARBA00004123"/>
    </source>
</evidence>
<dbReference type="PROSITE" id="PS51032">
    <property type="entry name" value="AP2_ERF"/>
    <property type="match status" value="1"/>
</dbReference>
<evidence type="ECO:0000256" key="7">
    <source>
        <dbReference type="PROSITE-ProRule" id="PRU00108"/>
    </source>
</evidence>
<dbReference type="InterPro" id="IPR009057">
    <property type="entry name" value="Homeodomain-like_sf"/>
</dbReference>
<feature type="domain" description="Homeobox" evidence="9">
    <location>
        <begin position="290"/>
        <end position="350"/>
    </location>
</feature>